<evidence type="ECO:0000256" key="6">
    <source>
        <dbReference type="RuleBase" id="RU003925"/>
    </source>
</evidence>
<keyword evidence="2 4" id="KW-0547">Nucleotide-binding</keyword>
<dbReference type="PROSITE" id="PS51417">
    <property type="entry name" value="ARF"/>
    <property type="match status" value="1"/>
</dbReference>
<dbReference type="PANTHER" id="PTHR11711">
    <property type="entry name" value="ADP RIBOSYLATION FACTOR-RELATED"/>
    <property type="match status" value="1"/>
</dbReference>
<dbReference type="NCBIfam" id="TIGR00231">
    <property type="entry name" value="small_GTP"/>
    <property type="match status" value="1"/>
</dbReference>
<evidence type="ECO:0000313" key="7">
    <source>
        <dbReference type="EMBL" id="KYQ89640.1"/>
    </source>
</evidence>
<dbReference type="GO" id="GO:0003924">
    <property type="term" value="F:GTPase activity"/>
    <property type="evidence" value="ECO:0007669"/>
    <property type="project" value="InterPro"/>
</dbReference>
<dbReference type="FunFam" id="3.40.50.300:FF:001166">
    <property type="entry name" value="ADP-ribosylation factor D"/>
    <property type="match status" value="1"/>
</dbReference>
<comment type="caution">
    <text evidence="7">The sequence shown here is derived from an EMBL/GenBank/DDBJ whole genome shotgun (WGS) entry which is preliminary data.</text>
</comment>
<dbReference type="SMART" id="SM00177">
    <property type="entry name" value="ARF"/>
    <property type="match status" value="1"/>
</dbReference>
<feature type="binding site" evidence="5">
    <location>
        <position position="51"/>
    </location>
    <ligand>
        <name>Mg(2+)</name>
        <dbReference type="ChEBI" id="CHEBI:18420"/>
    </ligand>
</feature>
<dbReference type="Pfam" id="PF00025">
    <property type="entry name" value="Arf"/>
    <property type="match status" value="1"/>
</dbReference>
<dbReference type="EMBL" id="LODT01000039">
    <property type="protein sequence ID" value="KYQ89640.1"/>
    <property type="molecule type" value="Genomic_DNA"/>
</dbReference>
<reference evidence="7 8" key="1">
    <citation type="submission" date="2015-12" db="EMBL/GenBank/DDBJ databases">
        <title>Dictyostelia acquired genes for synthesis and detection of signals that induce cell-type specialization by lateral gene transfer from prokaryotes.</title>
        <authorList>
            <person name="Gloeckner G."/>
            <person name="Schaap P."/>
        </authorList>
    </citation>
    <scope>NUCLEOTIDE SEQUENCE [LARGE SCALE GENOMIC DNA]</scope>
    <source>
        <strain evidence="7 8">TK</strain>
    </source>
</reference>
<dbReference type="InterPro" id="IPR005225">
    <property type="entry name" value="Small_GTP-bd"/>
</dbReference>
<dbReference type="FunCoup" id="A0A151Z6Q3">
    <property type="interactions" value="108"/>
</dbReference>
<feature type="binding site" evidence="5">
    <location>
        <position position="34"/>
    </location>
    <ligand>
        <name>Mg(2+)</name>
        <dbReference type="ChEBI" id="CHEBI:18420"/>
    </ligand>
</feature>
<dbReference type="InterPro" id="IPR027417">
    <property type="entry name" value="P-loop_NTPase"/>
</dbReference>
<dbReference type="GO" id="GO:0005525">
    <property type="term" value="F:GTP binding"/>
    <property type="evidence" value="ECO:0007669"/>
    <property type="project" value="UniProtKB-KW"/>
</dbReference>
<proteinExistence type="inferred from homology"/>
<dbReference type="CDD" id="cd04153">
    <property type="entry name" value="Arl5_Arl8"/>
    <property type="match status" value="1"/>
</dbReference>
<dbReference type="GO" id="GO:0046872">
    <property type="term" value="F:metal ion binding"/>
    <property type="evidence" value="ECO:0007669"/>
    <property type="project" value="UniProtKB-KW"/>
</dbReference>
<dbReference type="OrthoDB" id="2011769at2759"/>
<evidence type="ECO:0000256" key="2">
    <source>
        <dbReference type="ARBA" id="ARBA00022741"/>
    </source>
</evidence>
<keyword evidence="5" id="KW-0460">Magnesium</keyword>
<dbReference type="SMART" id="SM00178">
    <property type="entry name" value="SAR"/>
    <property type="match status" value="1"/>
</dbReference>
<dbReference type="Proteomes" id="UP000076078">
    <property type="component" value="Unassembled WGS sequence"/>
</dbReference>
<dbReference type="InParanoid" id="A0A151Z6Q3"/>
<gene>
    <name evidence="7" type="ORF">DLAC_09605</name>
</gene>
<evidence type="ECO:0000313" key="8">
    <source>
        <dbReference type="Proteomes" id="UP000076078"/>
    </source>
</evidence>
<comment type="similarity">
    <text evidence="1 6">Belongs to the small GTPase superfamily. Arf family.</text>
</comment>
<dbReference type="AlphaFoldDB" id="A0A151Z6Q3"/>
<dbReference type="PRINTS" id="PR00328">
    <property type="entry name" value="SAR1GTPBP"/>
</dbReference>
<keyword evidence="3 4" id="KW-0342">GTP-binding</keyword>
<feature type="binding site" evidence="4">
    <location>
        <position position="73"/>
    </location>
    <ligand>
        <name>GTP</name>
        <dbReference type="ChEBI" id="CHEBI:37565"/>
    </ligand>
</feature>
<keyword evidence="8" id="KW-1185">Reference proteome</keyword>
<accession>A0A151Z6Q3</accession>
<evidence type="ECO:0000256" key="1">
    <source>
        <dbReference type="ARBA" id="ARBA00010290"/>
    </source>
</evidence>
<dbReference type="InterPro" id="IPR006689">
    <property type="entry name" value="Small_GTPase_ARF/SAR"/>
</dbReference>
<feature type="binding site" evidence="4">
    <location>
        <begin position="129"/>
        <end position="132"/>
    </location>
    <ligand>
        <name>GTP</name>
        <dbReference type="ChEBI" id="CHEBI:37565"/>
    </ligand>
</feature>
<protein>
    <submittedName>
        <fullName evidence="7">ARF-like protein</fullName>
    </submittedName>
</protein>
<dbReference type="STRING" id="361077.A0A151Z6Q3"/>
<keyword evidence="5" id="KW-0479">Metal-binding</keyword>
<evidence type="ECO:0000256" key="4">
    <source>
        <dbReference type="PIRSR" id="PIRSR606689-1"/>
    </source>
</evidence>
<dbReference type="OMA" id="FTCWDLG"/>
<organism evidence="7 8">
    <name type="scientific">Tieghemostelium lacteum</name>
    <name type="common">Slime mold</name>
    <name type="synonym">Dictyostelium lacteum</name>
    <dbReference type="NCBI Taxonomy" id="361077"/>
    <lineage>
        <taxon>Eukaryota</taxon>
        <taxon>Amoebozoa</taxon>
        <taxon>Evosea</taxon>
        <taxon>Eumycetozoa</taxon>
        <taxon>Dictyostelia</taxon>
        <taxon>Dictyosteliales</taxon>
        <taxon>Raperosteliaceae</taxon>
        <taxon>Tieghemostelium</taxon>
    </lineage>
</organism>
<name>A0A151Z6Q3_TIELA</name>
<evidence type="ECO:0000256" key="5">
    <source>
        <dbReference type="PIRSR" id="PIRSR606689-2"/>
    </source>
</evidence>
<feature type="binding site" evidence="4">
    <location>
        <begin position="27"/>
        <end position="34"/>
    </location>
    <ligand>
        <name>GTP</name>
        <dbReference type="ChEBI" id="CHEBI:37565"/>
    </ligand>
</feature>
<dbReference type="Gene3D" id="3.40.50.300">
    <property type="entry name" value="P-loop containing nucleotide triphosphate hydrolases"/>
    <property type="match status" value="1"/>
</dbReference>
<dbReference type="InterPro" id="IPR024156">
    <property type="entry name" value="Small_GTPase_ARF"/>
</dbReference>
<sequence>MGSSLSIFAKIWNRVFNNAEYKVIIVGLNAAGKTTTLYKLLLDEVVSTTPTVGSNLEEFVYRNIRLLMWDLGGQDLLRSTWNQYYINTQAVILVIDSTDRARVGLIKEELFKMLAHENLKKSIILLYANKQDLKDAMTPTELTNLLALHTIKDHDYHIQACCALTGQGLEQGLDWLVSHINKS</sequence>
<dbReference type="SUPFAM" id="SSF52540">
    <property type="entry name" value="P-loop containing nucleoside triphosphate hydrolases"/>
    <property type="match status" value="1"/>
</dbReference>
<evidence type="ECO:0000256" key="3">
    <source>
        <dbReference type="ARBA" id="ARBA00023134"/>
    </source>
</evidence>